<feature type="transmembrane region" description="Helical" evidence="7">
    <location>
        <begin position="482"/>
        <end position="503"/>
    </location>
</feature>
<accession>A0AAQ3QUM2</accession>
<keyword evidence="3 7" id="KW-0812">Transmembrane</keyword>
<dbReference type="InterPro" id="IPR011761">
    <property type="entry name" value="ATP-grasp"/>
</dbReference>
<dbReference type="Proteomes" id="UP001304300">
    <property type="component" value="Chromosome"/>
</dbReference>
<evidence type="ECO:0000259" key="8">
    <source>
        <dbReference type="PROSITE" id="PS50975"/>
    </source>
</evidence>
<dbReference type="InterPro" id="IPR029058">
    <property type="entry name" value="AB_hydrolase_fold"/>
</dbReference>
<feature type="transmembrane region" description="Helical" evidence="7">
    <location>
        <begin position="12"/>
        <end position="34"/>
    </location>
</feature>
<dbReference type="Pfam" id="PF08443">
    <property type="entry name" value="RimK"/>
    <property type="match status" value="1"/>
</dbReference>
<dbReference type="EMBL" id="CP136920">
    <property type="protein sequence ID" value="WOO40563.1"/>
    <property type="molecule type" value="Genomic_DNA"/>
</dbReference>
<dbReference type="KEGG" id="puo:RZN69_18230"/>
<evidence type="ECO:0000256" key="6">
    <source>
        <dbReference type="PROSITE-ProRule" id="PRU00409"/>
    </source>
</evidence>
<keyword evidence="9" id="KW-0378">Hydrolase</keyword>
<feature type="domain" description="ATP-grasp" evidence="8">
    <location>
        <begin position="576"/>
        <end position="828"/>
    </location>
</feature>
<dbReference type="GO" id="GO:0016787">
    <property type="term" value="F:hydrolase activity"/>
    <property type="evidence" value="ECO:0007669"/>
    <property type="project" value="UniProtKB-KW"/>
</dbReference>
<evidence type="ECO:0000256" key="1">
    <source>
        <dbReference type="ARBA" id="ARBA00004651"/>
    </source>
</evidence>
<evidence type="ECO:0000256" key="4">
    <source>
        <dbReference type="ARBA" id="ARBA00022989"/>
    </source>
</evidence>
<name>A0AAQ3QUM2_9BACT</name>
<evidence type="ECO:0000313" key="10">
    <source>
        <dbReference type="Proteomes" id="UP001304300"/>
    </source>
</evidence>
<dbReference type="PROSITE" id="PS50975">
    <property type="entry name" value="ATP_GRASP"/>
    <property type="match status" value="1"/>
</dbReference>
<dbReference type="InterPro" id="IPR000073">
    <property type="entry name" value="AB_hydrolase_1"/>
</dbReference>
<dbReference type="PANTHER" id="PTHR42709">
    <property type="entry name" value="ALKALINE PHOSPHATASE LIKE PROTEIN"/>
    <property type="match status" value="1"/>
</dbReference>
<sequence length="862" mass="96682">MEKHSAARRSSLWLFLGGIFFLLLIASTIARFFVPSEGELGAGQKRIEVPEFDRDDETGKIVQIAYRDLPPLSGNPDAPVIVLIHGSPVGSVALKKVYPLLQEDARVIVPDLPGFGGSTIDIKDYSTRAGAYYTLALLDTLGIEQAYFVGYSMGGGVILNIADIAPQRVEGLVMGSAIGVQEHELLGDYTLNHGLHWFQLMGLWSLQNLFPHFGYMDHGILNVAYARNFYDTDQRPFRSIIEKYDGPMLILHGEQDRFVPPRAAAEHAMIAQKPEMHWLKGGHLQMLRDAESYVAPILNFVKAIESKTFDPQTNIADEIPQSVRDQGYGVMMVLLALGTQVAEDFSCIIGGVLASRGVLPYWAATVACAVGIFIGDMLLYLAGYFMGAPALKRAPLKWFVSEASVNRMAKWYHRRGALIILLARFVPGLRLPCYVAAGVLRIPLQKFLFYFIVAVFAWTPILVGIAYMVGDTVLNVMERYERFALLGLVLVFVLAWLFLRWIVPLLTWRGRRLVLSRWKRMTSWEFWPLWAMYIPIGLYITWHGLIKYRCAPLFTAVNPGIPNGGGLAGEAKSQILENLKGAGDTIARWVLLKKETSLEENLESLKTFINKEELSYPIVLKPDLGERGQGVAIVKKSEEARSYLEDCLGDTIAQEFVPGCEFGVFYYRYPGEETGHILGITDKRFPSITGDGASTLERLILMDNRAVCMAKFFLDKFENRLDDVLESGEKITLTDLGTHCRGSLFLDGSELSTPATLAAFDEISRHFDGFWFGRYDVRVPSETDLAKGKNIKVIELNGLSSEATYIYDPKHSYWFGLKTLAKQWRIAFKIASLNRKAGHKNLSTLQVFGLFFDYRSRDKFEA</sequence>
<dbReference type="InterPro" id="IPR051311">
    <property type="entry name" value="DedA_domain"/>
</dbReference>
<keyword evidence="4 7" id="KW-1133">Transmembrane helix</keyword>
<evidence type="ECO:0000313" key="9">
    <source>
        <dbReference type="EMBL" id="WOO40563.1"/>
    </source>
</evidence>
<dbReference type="SUPFAM" id="SSF56059">
    <property type="entry name" value="Glutathione synthetase ATP-binding domain-like"/>
    <property type="match status" value="2"/>
</dbReference>
<evidence type="ECO:0000256" key="7">
    <source>
        <dbReference type="SAM" id="Phobius"/>
    </source>
</evidence>
<dbReference type="Pfam" id="PF00561">
    <property type="entry name" value="Abhydrolase_1"/>
    <property type="match status" value="1"/>
</dbReference>
<dbReference type="InterPro" id="IPR032816">
    <property type="entry name" value="VTT_dom"/>
</dbReference>
<dbReference type="InterPro" id="IPR013651">
    <property type="entry name" value="ATP-grasp_RimK-type"/>
</dbReference>
<dbReference type="PANTHER" id="PTHR42709:SF6">
    <property type="entry name" value="UNDECAPRENYL PHOSPHATE TRANSPORTER A"/>
    <property type="match status" value="1"/>
</dbReference>
<dbReference type="AlphaFoldDB" id="A0AAQ3QUM2"/>
<dbReference type="PRINTS" id="PR00111">
    <property type="entry name" value="ABHYDROLASE"/>
</dbReference>
<dbReference type="Pfam" id="PF09335">
    <property type="entry name" value="VTT_dom"/>
    <property type="match status" value="1"/>
</dbReference>
<keyword evidence="6" id="KW-0067">ATP-binding</keyword>
<feature type="transmembrane region" description="Helical" evidence="7">
    <location>
        <begin position="524"/>
        <end position="542"/>
    </location>
</feature>
<feature type="transmembrane region" description="Helical" evidence="7">
    <location>
        <begin position="447"/>
        <end position="470"/>
    </location>
</feature>
<comment type="subcellular location">
    <subcellularLocation>
        <location evidence="1">Cell membrane</location>
        <topology evidence="1">Multi-pass membrane protein</topology>
    </subcellularLocation>
</comment>
<keyword evidence="10" id="KW-1185">Reference proteome</keyword>
<reference evidence="9 10" key="1">
    <citation type="submission" date="2023-10" db="EMBL/GenBank/DDBJ databases">
        <title>Rubellicoccus peritrichatus gen. nov., sp. nov., isolated from an algae of coral reef tank.</title>
        <authorList>
            <person name="Luo J."/>
        </authorList>
    </citation>
    <scope>NUCLEOTIDE SEQUENCE [LARGE SCALE GENOMIC DNA]</scope>
    <source>
        <strain evidence="9 10">CR14</strain>
    </source>
</reference>
<organism evidence="9 10">
    <name type="scientific">Rubellicoccus peritrichatus</name>
    <dbReference type="NCBI Taxonomy" id="3080537"/>
    <lineage>
        <taxon>Bacteria</taxon>
        <taxon>Pseudomonadati</taxon>
        <taxon>Verrucomicrobiota</taxon>
        <taxon>Opitutia</taxon>
        <taxon>Puniceicoccales</taxon>
        <taxon>Cerasicoccaceae</taxon>
        <taxon>Rubellicoccus</taxon>
    </lineage>
</organism>
<gene>
    <name evidence="9" type="ORF">RZN69_18230</name>
</gene>
<dbReference type="Gene3D" id="3.40.50.1820">
    <property type="entry name" value="alpha/beta hydrolase"/>
    <property type="match status" value="1"/>
</dbReference>
<proteinExistence type="predicted"/>
<evidence type="ECO:0000256" key="2">
    <source>
        <dbReference type="ARBA" id="ARBA00022475"/>
    </source>
</evidence>
<evidence type="ECO:0000256" key="3">
    <source>
        <dbReference type="ARBA" id="ARBA00022692"/>
    </source>
</evidence>
<dbReference type="GO" id="GO:0005524">
    <property type="term" value="F:ATP binding"/>
    <property type="evidence" value="ECO:0007669"/>
    <property type="project" value="UniProtKB-UniRule"/>
</dbReference>
<keyword evidence="2" id="KW-1003">Cell membrane</keyword>
<keyword evidence="5 7" id="KW-0472">Membrane</keyword>
<dbReference type="SUPFAM" id="SSF53474">
    <property type="entry name" value="alpha/beta-Hydrolases"/>
    <property type="match status" value="1"/>
</dbReference>
<dbReference type="Gene3D" id="3.30.470.20">
    <property type="entry name" value="ATP-grasp fold, B domain"/>
    <property type="match status" value="1"/>
</dbReference>
<dbReference type="RefSeq" id="WP_317832661.1">
    <property type="nucleotide sequence ID" value="NZ_CP136920.1"/>
</dbReference>
<evidence type="ECO:0000256" key="5">
    <source>
        <dbReference type="ARBA" id="ARBA00023136"/>
    </source>
</evidence>
<feature type="transmembrane region" description="Helical" evidence="7">
    <location>
        <begin position="361"/>
        <end position="386"/>
    </location>
</feature>
<keyword evidence="6" id="KW-0547">Nucleotide-binding</keyword>
<dbReference type="GO" id="GO:0046872">
    <property type="term" value="F:metal ion binding"/>
    <property type="evidence" value="ECO:0007669"/>
    <property type="project" value="InterPro"/>
</dbReference>
<protein>
    <submittedName>
        <fullName evidence="9">Alpha/beta fold hydrolase</fullName>
    </submittedName>
</protein>
<dbReference type="GO" id="GO:0005886">
    <property type="term" value="C:plasma membrane"/>
    <property type="evidence" value="ECO:0007669"/>
    <property type="project" value="UniProtKB-SubCell"/>
</dbReference>